<evidence type="ECO:0008006" key="3">
    <source>
        <dbReference type="Google" id="ProtNLM"/>
    </source>
</evidence>
<gene>
    <name evidence="1" type="ORF">GCM10010831_06160</name>
</gene>
<dbReference type="Proteomes" id="UP000599688">
    <property type="component" value="Unassembled WGS sequence"/>
</dbReference>
<evidence type="ECO:0000313" key="1">
    <source>
        <dbReference type="EMBL" id="GGE07433.1"/>
    </source>
</evidence>
<protein>
    <recommendedName>
        <fullName evidence="3">Peptidylprolyl isomerase</fullName>
    </recommendedName>
</protein>
<reference evidence="1 2" key="1">
    <citation type="journal article" date="2014" name="Int. J. Syst. Evol. Microbiol.">
        <title>Complete genome sequence of Corynebacterium casei LMG S-19264T (=DSM 44701T), isolated from a smear-ripened cheese.</title>
        <authorList>
            <consortium name="US DOE Joint Genome Institute (JGI-PGF)"/>
            <person name="Walter F."/>
            <person name="Albersmeier A."/>
            <person name="Kalinowski J."/>
            <person name="Ruckert C."/>
        </authorList>
    </citation>
    <scope>NUCLEOTIDE SEQUENCE [LARGE SCALE GENOMIC DNA]</scope>
    <source>
        <strain evidence="1 2">CGMCC 1.12925</strain>
    </source>
</reference>
<name>A0A917E776_9FLAO</name>
<sequence length="287" mass="33892">MNKTPSYILFIFSILVVASCDYFESENTQTAVAKVGNKYLFEEDLPKFSSDLSTKEDSLAAVKRYLNEWALTQIMLEKAKFNLPKEQQAKYDEMAKEYRQQLYINAYKDALIEKNYELNYDTAKIEAYYKAKKENFKLKETLLQIRYLAFQSDLKDKNVIKTKFESFTTKDQEFLEDKRLEFKNFNLNDSVWVRLVDIQKKLPSIKSSLADLANISTKQKIEIFTDSLHTYMLFIKDIKKQNQVPPMSYLAPTIQQILENKKKLELNKQIEKDIINDAIQNNEYKIY</sequence>
<organism evidence="1 2">
    <name type="scientific">Psychroflexus salis</name>
    <dbReference type="NCBI Taxonomy" id="1526574"/>
    <lineage>
        <taxon>Bacteria</taxon>
        <taxon>Pseudomonadati</taxon>
        <taxon>Bacteroidota</taxon>
        <taxon>Flavobacteriia</taxon>
        <taxon>Flavobacteriales</taxon>
        <taxon>Flavobacteriaceae</taxon>
        <taxon>Psychroflexus</taxon>
    </lineage>
</organism>
<proteinExistence type="predicted"/>
<dbReference type="RefSeq" id="WP_188405306.1">
    <property type="nucleotide sequence ID" value="NZ_BMGL01000003.1"/>
</dbReference>
<dbReference type="PROSITE" id="PS51257">
    <property type="entry name" value="PROKAR_LIPOPROTEIN"/>
    <property type="match status" value="1"/>
</dbReference>
<evidence type="ECO:0000313" key="2">
    <source>
        <dbReference type="Proteomes" id="UP000599688"/>
    </source>
</evidence>
<accession>A0A917E776</accession>
<dbReference type="EMBL" id="BMGL01000003">
    <property type="protein sequence ID" value="GGE07433.1"/>
    <property type="molecule type" value="Genomic_DNA"/>
</dbReference>
<dbReference type="AlphaFoldDB" id="A0A917E776"/>
<comment type="caution">
    <text evidence="1">The sequence shown here is derived from an EMBL/GenBank/DDBJ whole genome shotgun (WGS) entry which is preliminary data.</text>
</comment>
<keyword evidence="2" id="KW-1185">Reference proteome</keyword>